<organism evidence="1 2">
    <name type="scientific">Corynebacterium provencense</name>
    <dbReference type="NCBI Taxonomy" id="1737425"/>
    <lineage>
        <taxon>Bacteria</taxon>
        <taxon>Bacillati</taxon>
        <taxon>Actinomycetota</taxon>
        <taxon>Actinomycetes</taxon>
        <taxon>Mycobacteriales</taxon>
        <taxon>Corynebacteriaceae</taxon>
        <taxon>Corynebacterium</taxon>
    </lineage>
</organism>
<dbReference type="AlphaFoldDB" id="A0A2Z3YQ59"/>
<keyword evidence="2" id="KW-1185">Reference proteome</keyword>
<accession>A0A2Z3YQ59</accession>
<dbReference type="EMBL" id="CP024988">
    <property type="protein sequence ID" value="AWT25070.1"/>
    <property type="molecule type" value="Genomic_DNA"/>
</dbReference>
<protein>
    <submittedName>
        <fullName evidence="1">Uncharacterized protein</fullName>
    </submittedName>
</protein>
<name>A0A2Z3YQ59_9CORY</name>
<evidence type="ECO:0000313" key="1">
    <source>
        <dbReference type="EMBL" id="AWT25070.1"/>
    </source>
</evidence>
<dbReference type="STRING" id="1737425.GCA_900049755_01194"/>
<reference evidence="2" key="1">
    <citation type="submission" date="2017-11" db="EMBL/GenBank/DDBJ databases">
        <title>Otitis media/interna in a cat caused by the recently described species Corynebacterium provencense.</title>
        <authorList>
            <person name="Kittl S."/>
            <person name="Brodard I."/>
            <person name="Rychener L."/>
            <person name="Jores J."/>
            <person name="Roosje P."/>
            <person name="Gobeli Brawand S."/>
        </authorList>
    </citation>
    <scope>NUCLEOTIDE SEQUENCE [LARGE SCALE GENOMIC DNA]</scope>
    <source>
        <strain evidence="2">17KM38</strain>
    </source>
</reference>
<dbReference type="KEGG" id="cpre:Csp1_02420"/>
<sequence>MLRHPGSPSRQSYALSTAKSHLTVEDRAEWIDDAKDAIRGLMLLRMLSVEEAYTALSNEHVWRNELPSAVLQEAYEQMTTGETR</sequence>
<evidence type="ECO:0000313" key="2">
    <source>
        <dbReference type="Proteomes" id="UP000247696"/>
    </source>
</evidence>
<dbReference type="Proteomes" id="UP000247696">
    <property type="component" value="Chromosome"/>
</dbReference>
<gene>
    <name evidence="1" type="ORF">Csp1_02420</name>
</gene>
<proteinExistence type="predicted"/>